<dbReference type="PANTHER" id="PTHR32258">
    <property type="entry name" value="PROTEIN NETWORKED 4A"/>
    <property type="match status" value="1"/>
</dbReference>
<protein>
    <recommendedName>
        <fullName evidence="4">NAB domain-containing protein</fullName>
    </recommendedName>
</protein>
<feature type="coiled-coil region" evidence="3">
    <location>
        <begin position="1507"/>
        <end position="1625"/>
    </location>
</feature>
<comment type="similarity">
    <text evidence="2">Belongs to the NET family.</text>
</comment>
<comment type="caution">
    <text evidence="5">The sequence shown here is derived from an EMBL/GenBank/DDBJ whole genome shotgun (WGS) entry which is preliminary data.</text>
</comment>
<dbReference type="Proteomes" id="UP001324115">
    <property type="component" value="Unassembled WGS sequence"/>
</dbReference>
<dbReference type="Pfam" id="PF07765">
    <property type="entry name" value="KIP1"/>
    <property type="match status" value="1"/>
</dbReference>
<dbReference type="InterPro" id="IPR011684">
    <property type="entry name" value="NAB"/>
</dbReference>
<accession>A0AAN7DZG1</accession>
<evidence type="ECO:0000313" key="6">
    <source>
        <dbReference type="Proteomes" id="UP001324115"/>
    </source>
</evidence>
<name>A0AAN7DZG1_QUERU</name>
<dbReference type="Gene3D" id="1.10.287.2610">
    <property type="match status" value="1"/>
</dbReference>
<dbReference type="SUPFAM" id="SSF57997">
    <property type="entry name" value="Tropomyosin"/>
    <property type="match status" value="1"/>
</dbReference>
<proteinExistence type="inferred from homology"/>
<feature type="coiled-coil region" evidence="3">
    <location>
        <begin position="558"/>
        <end position="728"/>
    </location>
</feature>
<feature type="coiled-coil region" evidence="3">
    <location>
        <begin position="1171"/>
        <end position="1310"/>
    </location>
</feature>
<evidence type="ECO:0000259" key="4">
    <source>
        <dbReference type="PROSITE" id="PS51774"/>
    </source>
</evidence>
<feature type="domain" description="NAB" evidence="4">
    <location>
        <begin position="13"/>
        <end position="93"/>
    </location>
</feature>
<reference evidence="5 6" key="1">
    <citation type="journal article" date="2023" name="G3 (Bethesda)">
        <title>A haplotype-resolved chromosome-scale genome for Quercus rubra L. provides insights into the genetics of adaptive traits for red oak species.</title>
        <authorList>
            <person name="Kapoor B."/>
            <person name="Jenkins J."/>
            <person name="Schmutz J."/>
            <person name="Zhebentyayeva T."/>
            <person name="Kuelheim C."/>
            <person name="Coggeshall M."/>
            <person name="Heim C."/>
            <person name="Lasky J.R."/>
            <person name="Leites L."/>
            <person name="Islam-Faridi N."/>
            <person name="Romero-Severson J."/>
            <person name="DeLeo V.L."/>
            <person name="Lucas S.M."/>
            <person name="Lazic D."/>
            <person name="Gailing O."/>
            <person name="Carlson J."/>
            <person name="Staton M."/>
        </authorList>
    </citation>
    <scope>NUCLEOTIDE SEQUENCE [LARGE SCALE GENOMIC DNA]</scope>
    <source>
        <strain evidence="5">Pseudo-F2</strain>
    </source>
</reference>
<keyword evidence="6" id="KW-1185">Reference proteome</keyword>
<feature type="coiled-coil region" evidence="3">
    <location>
        <begin position="1339"/>
        <end position="1478"/>
    </location>
</feature>
<evidence type="ECO:0000256" key="3">
    <source>
        <dbReference type="SAM" id="Coils"/>
    </source>
</evidence>
<dbReference type="GO" id="GO:0005886">
    <property type="term" value="C:plasma membrane"/>
    <property type="evidence" value="ECO:0007669"/>
    <property type="project" value="TreeGrafter"/>
</dbReference>
<dbReference type="PROSITE" id="PS51774">
    <property type="entry name" value="NAB"/>
    <property type="match status" value="1"/>
</dbReference>
<feature type="coiled-coil region" evidence="3">
    <location>
        <begin position="806"/>
        <end position="861"/>
    </location>
</feature>
<sequence length="2140" mass="245268">MATLSQADSKRKYSWWWDSHISPKNSKWLQENLTDMDAKVKQMIKLIEEDADSFARRAEMYYKQRPELMKLVEEFYRAYRALAERYDHATGALRQAHRTMAEAFPNQVPFVLADDSPAGSANEMTDPQTPDMPTPIRAMFDPDELQKDALGLSSHFHALKKNEVFTEESDTVTIRKGLKQLNDLFGSVEAGSHAKFSEGKARKGLNFQDAEEKERSVQNNGSHNMQARVLSGSERLGKAEAEISTLKKTLAKFEAEKEAGLLQYQESLERLSNLESEISHAQEDSKGLSERASKAEAEVQTLKESLAKLESERETSLIQYQQCLDRISNLENNISRAEKDAGELNERASKAEVEAEAIKQDLVRVEAEKEAVLAQYKKCLEMISNLEDKLLHAEENARTINERANKAECEVETLKQALAKLTEEKKAAALQYQQSLEMISSLEQKISCAQEEAQRLNTEINDGVAKLNGAEEKCLLLENSNQSLQSELESLVHKMGSQSEELTEKQKELGRLWTCIQEERLRFVEAETAFQTLQHLHSQSQEELRSLAAELRHRNLMVKDMETCNQGLMDEVQKVKEENKSLNELNLSSAVSIRNLQDEIFSLRETIGKLEEQVLLRVDQRNALQQEIYCLKEELKELNKKHRTMLEQVESVGFDADCFGSSVKELQDENSKLKENCEAERSERVALLEKLEIMKKLKEKNAFLENSLSDLNVELEGVRGKVKELEESCQSLFGEKSTLVAEKATLVSQLQITTNNLDKLSEGKNFLENSLFDANAELEAFRVKLKVLEGSCQLLDTEKFDLITERESLVSQLDISKQRLEDLEKRYTVLEYEHSSLEKERESALHNVEQLQASLDAAKQEHIIFSRLSETRLAAMELQICVLEEEGQCRKKEYEEEVDKAVSAQMEIFVLQKCVNDLKDKIFSLLIECQKLLEGSRLSEKLISELEHENLEQQMEVKSLFEQIKKLRTGLYQVLKTLGIDADQFEDKINQDEAVLSHILCKLQETQNSLSRSYDENQQLLIEKSVLVTLLGQLKVDGANLVTERDTLAREFMIRCEQSSLLQTEIQKLLEMSEYLRLKVMEGEQREKVLTTETENLSQQLLDLQRANQNLQEENCKVLEEKRSLSKEVLDLGDEKHNLEEAHWALFGETMSQCNLSLIFNNIVFEKFVELEELTKDLVKLRFVTNDLEEKLRIMEGKYDGVKMENSDLKELVNNLENEIVSVKSASDQLRCEVVSGKDLLCHKKNELSEAEQREKVLTTETENLSQQLLDLQRANQNLQEENCKVLEEKRSLSKEVLDLGDEKHNLEEAHWALFGETMSHCNLSLIFNNIVFEKFVELEELTKDLVKLRFVTNDLEEKLRIMEGKYDGVKMENSDLKELVNNLENEIVSVKSASDQLRCEVVSGKDLLCHKKNELSEAEQREKVLTTETENLSQQLLDLQRANQNLQEENCKVLEEKRSLSKEVLDLGDEKHNLEEAHWALFGETMSHCNLSLIFNNIVFEKFVELEELTEDLVKLRFVTNDLEEKLRIMEGKYDGVKMENSDLKELVNNLENEIVSVKSASDQLRCEVVSGKDLLCRKKNELLEAEQIISAITNEKTELHNLVEDLKNKYDEAKIREERLGSELQKGRHEIELWESQAATFFSEQQSSSVCEVLFEGKIRELIEACESLEDRSNSKDMKIELLKDRISTLEFENGGLQAQLAAYTPAVISFKNCISSLEKHALFNYKPLTVENKEAMDAHLMTHPIAESYQQRDEDQISMEPDGFSDLQDVQRRIKAIEKAVVEAERLAMLEHLNTNAKLETALREIEELKSQSRLSQEYVVTSKHITPYQVKEELGDRHSNDLKLGKQTREISEARNEVLTKDIMLDQVSDCSSYGISRRETLETDQMLELWETANREGSIDLRVGKSQKAATAKHARNQIGAVKEHKHSYPSSESLFEKELGVDKLEISDRQTEPSQEGNKRKILERLDSDAQKLTNLQITVEDLKRKVGITEKSKKGRGIEFDTVKVQLDESEESIMKLFDVNRKLMKTVENSSLSFDGISAIESDESGNARRRKISEQARRGSDKIGRLQLEVQKVQFLLLKLDDDKEGKGKTRISDRKPRVLLSDYLYGGVRTSHKRKKAPFCACVRPPTKGD</sequence>
<dbReference type="InterPro" id="IPR051861">
    <property type="entry name" value="NET_actin-binding_domain"/>
</dbReference>
<dbReference type="EMBL" id="JAXUIC010000012">
    <property type="protein sequence ID" value="KAK4558332.1"/>
    <property type="molecule type" value="Genomic_DNA"/>
</dbReference>
<dbReference type="PANTHER" id="PTHR32258:SF32">
    <property type="entry name" value="PROTEIN NETWORKED 1D"/>
    <property type="match status" value="1"/>
</dbReference>
<gene>
    <name evidence="5" type="ORF">RGQ29_007896</name>
</gene>
<organism evidence="5 6">
    <name type="scientific">Quercus rubra</name>
    <name type="common">Northern red oak</name>
    <name type="synonym">Quercus borealis</name>
    <dbReference type="NCBI Taxonomy" id="3512"/>
    <lineage>
        <taxon>Eukaryota</taxon>
        <taxon>Viridiplantae</taxon>
        <taxon>Streptophyta</taxon>
        <taxon>Embryophyta</taxon>
        <taxon>Tracheophyta</taxon>
        <taxon>Spermatophyta</taxon>
        <taxon>Magnoliopsida</taxon>
        <taxon>eudicotyledons</taxon>
        <taxon>Gunneridae</taxon>
        <taxon>Pentapetalae</taxon>
        <taxon>rosids</taxon>
        <taxon>fabids</taxon>
        <taxon>Fagales</taxon>
        <taxon>Fagaceae</taxon>
        <taxon>Quercus</taxon>
    </lineage>
</organism>
<evidence type="ECO:0000256" key="1">
    <source>
        <dbReference type="ARBA" id="ARBA00023054"/>
    </source>
</evidence>
<dbReference type="Gene3D" id="1.10.287.1490">
    <property type="match status" value="1"/>
</dbReference>
<feature type="coiled-coil region" evidence="3">
    <location>
        <begin position="236"/>
        <end position="487"/>
    </location>
</feature>
<feature type="coiled-coil region" evidence="3">
    <location>
        <begin position="1094"/>
        <end position="1142"/>
    </location>
</feature>
<keyword evidence="1 3" id="KW-0175">Coiled coil</keyword>
<dbReference type="GO" id="GO:0051015">
    <property type="term" value="F:actin filament binding"/>
    <property type="evidence" value="ECO:0007669"/>
    <property type="project" value="TreeGrafter"/>
</dbReference>
<evidence type="ECO:0000256" key="2">
    <source>
        <dbReference type="ARBA" id="ARBA00038006"/>
    </source>
</evidence>
<feature type="coiled-coil region" evidence="3">
    <location>
        <begin position="1770"/>
        <end position="1815"/>
    </location>
</feature>
<evidence type="ECO:0000313" key="5">
    <source>
        <dbReference type="EMBL" id="KAK4558332.1"/>
    </source>
</evidence>